<gene>
    <name evidence="1" type="ORF">PN36_33120</name>
</gene>
<name>A0A4E0QQA6_9GAMM</name>
<dbReference type="Proteomes" id="UP000030428">
    <property type="component" value="Unassembled WGS sequence"/>
</dbReference>
<sequence>MERQAYGAITRCFKLEQQMVKAKKKKKGNTLSTALVKARTEEMLAIELADDVQILTDWLHNDVFALAGPSQATRLELFDFFVDSLHELTSLKKWKIEPVWHSLVNQRDDLLRFAYRLVQQFEDLAKSFRCGSDIVRNMLSLQQQKPLTNGYWYKATGLHSMLGDRFFHLQEAVGNLVDGFHRASSLVENFNSRLRPYFFLRRNIGPAYLDLLRFFLNHTSFMRSEKPERVGKSPAELLTGQAHPHWLEMLGFTRFKKSGSLA</sequence>
<protein>
    <submittedName>
        <fullName evidence="1">Uncharacterized protein</fullName>
    </submittedName>
</protein>
<comment type="caution">
    <text evidence="1">The sequence shown here is derived from an EMBL/GenBank/DDBJ whole genome shotgun (WGS) entry which is preliminary data.</text>
</comment>
<keyword evidence="2" id="KW-1185">Reference proteome</keyword>
<evidence type="ECO:0000313" key="1">
    <source>
        <dbReference type="EMBL" id="TGN99835.1"/>
    </source>
</evidence>
<reference evidence="1 2" key="1">
    <citation type="journal article" date="2016" name="Front. Microbiol.">
        <title>Single-Cell (Meta-)Genomics of a Dimorphic Candidatus Thiomargarita nelsonii Reveals Genomic Plasticity.</title>
        <authorList>
            <person name="Flood B.E."/>
            <person name="Fliss P."/>
            <person name="Jones D.S."/>
            <person name="Dick G.J."/>
            <person name="Jain S."/>
            <person name="Kaster A.K."/>
            <person name="Winkel M."/>
            <person name="Mussmann M."/>
            <person name="Bailey J."/>
        </authorList>
    </citation>
    <scope>NUCLEOTIDE SEQUENCE [LARGE SCALE GENOMIC DNA]</scope>
    <source>
        <strain evidence="1">Hydrate Ridge</strain>
    </source>
</reference>
<organism evidence="1 2">
    <name type="scientific">Candidatus Thiomargarita nelsonii</name>
    <dbReference type="NCBI Taxonomy" id="1003181"/>
    <lineage>
        <taxon>Bacteria</taxon>
        <taxon>Pseudomonadati</taxon>
        <taxon>Pseudomonadota</taxon>
        <taxon>Gammaproteobacteria</taxon>
        <taxon>Thiotrichales</taxon>
        <taxon>Thiotrichaceae</taxon>
        <taxon>Thiomargarita</taxon>
    </lineage>
</organism>
<dbReference type="EMBL" id="JSZA02000324">
    <property type="protein sequence ID" value="TGN99835.1"/>
    <property type="molecule type" value="Genomic_DNA"/>
</dbReference>
<evidence type="ECO:0000313" key="2">
    <source>
        <dbReference type="Proteomes" id="UP000030428"/>
    </source>
</evidence>
<dbReference type="AlphaFoldDB" id="A0A4E0QQA6"/>
<accession>A0A4E0QQA6</accession>
<proteinExistence type="predicted"/>